<comment type="caution">
    <text evidence="2">The sequence shown here is derived from an EMBL/GenBank/DDBJ whole genome shotgun (WGS) entry which is preliminary data.</text>
</comment>
<sequence length="278" mass="31846">MAKSRIKRGDRVYVYERENYRDEFGKVKHKNTRYLGVEVTENGKTYIIPPKKRLKEFDVIKSVRYGDISILYNIFKKYEIIDLLDELVPRGGLPVGAVFASLAINHIVDRETLNMFSKWYQDTALEEFTNIPAKKMNSTNLGAVMKTFGKVGVEGMVDVCVKVFNKVKHLETESTSLLYDVTSTYFYAKKLPKVRPGYSRDDNSLPQINISLAATKNKGLPIFFRTYEGNITDVNTIRQLISDLKRIDFKVDAIILDRGMTSKKNLIDLAENHLKIIG</sequence>
<dbReference type="PANTHER" id="PTHR34614:SF2">
    <property type="entry name" value="TRANSPOSASE IS4-LIKE DOMAIN-CONTAINING PROTEIN"/>
    <property type="match status" value="1"/>
</dbReference>
<feature type="non-terminal residue" evidence="2">
    <location>
        <position position="278"/>
    </location>
</feature>
<evidence type="ECO:0000259" key="1">
    <source>
        <dbReference type="Pfam" id="PF01609"/>
    </source>
</evidence>
<dbReference type="InterPro" id="IPR047654">
    <property type="entry name" value="IS1634_transpos"/>
</dbReference>
<gene>
    <name evidence="2" type="ORF">S01H1_00947</name>
</gene>
<dbReference type="EMBL" id="BARS01000373">
    <property type="protein sequence ID" value="GAF76342.1"/>
    <property type="molecule type" value="Genomic_DNA"/>
</dbReference>
<dbReference type="AlphaFoldDB" id="X0SKC6"/>
<dbReference type="Pfam" id="PF01609">
    <property type="entry name" value="DDE_Tnp_1"/>
    <property type="match status" value="1"/>
</dbReference>
<dbReference type="GO" id="GO:0004803">
    <property type="term" value="F:transposase activity"/>
    <property type="evidence" value="ECO:0007669"/>
    <property type="project" value="InterPro"/>
</dbReference>
<accession>X0SKC6</accession>
<dbReference type="NCBIfam" id="NF033559">
    <property type="entry name" value="transpos_IS1634"/>
    <property type="match status" value="1"/>
</dbReference>
<dbReference type="PANTHER" id="PTHR34614">
    <property type="match status" value="1"/>
</dbReference>
<reference evidence="2" key="1">
    <citation type="journal article" date="2014" name="Front. Microbiol.">
        <title>High frequency of phylogenetically diverse reductive dehalogenase-homologous genes in deep subseafloor sedimentary metagenomes.</title>
        <authorList>
            <person name="Kawai M."/>
            <person name="Futagami T."/>
            <person name="Toyoda A."/>
            <person name="Takaki Y."/>
            <person name="Nishi S."/>
            <person name="Hori S."/>
            <person name="Arai W."/>
            <person name="Tsubouchi T."/>
            <person name="Morono Y."/>
            <person name="Uchiyama I."/>
            <person name="Ito T."/>
            <person name="Fujiyama A."/>
            <person name="Inagaki F."/>
            <person name="Takami H."/>
        </authorList>
    </citation>
    <scope>NUCLEOTIDE SEQUENCE</scope>
    <source>
        <strain evidence="2">Expedition CK06-06</strain>
    </source>
</reference>
<proteinExistence type="predicted"/>
<name>X0SKC6_9ZZZZ</name>
<dbReference type="InterPro" id="IPR002559">
    <property type="entry name" value="Transposase_11"/>
</dbReference>
<dbReference type="GO" id="GO:0006313">
    <property type="term" value="P:DNA transposition"/>
    <property type="evidence" value="ECO:0007669"/>
    <property type="project" value="InterPro"/>
</dbReference>
<dbReference type="GO" id="GO:0003677">
    <property type="term" value="F:DNA binding"/>
    <property type="evidence" value="ECO:0007669"/>
    <property type="project" value="InterPro"/>
</dbReference>
<organism evidence="2">
    <name type="scientific">marine sediment metagenome</name>
    <dbReference type="NCBI Taxonomy" id="412755"/>
    <lineage>
        <taxon>unclassified sequences</taxon>
        <taxon>metagenomes</taxon>
        <taxon>ecological metagenomes</taxon>
    </lineage>
</organism>
<evidence type="ECO:0000313" key="2">
    <source>
        <dbReference type="EMBL" id="GAF76342.1"/>
    </source>
</evidence>
<feature type="domain" description="Transposase IS4-like" evidence="1">
    <location>
        <begin position="192"/>
        <end position="275"/>
    </location>
</feature>
<protein>
    <recommendedName>
        <fullName evidence="1">Transposase IS4-like domain-containing protein</fullName>
    </recommendedName>
</protein>